<dbReference type="CDD" id="cd00051">
    <property type="entry name" value="EFh"/>
    <property type="match status" value="1"/>
</dbReference>
<dbReference type="RefSeq" id="WP_352066412.1">
    <property type="nucleotide sequence ID" value="NZ_JBEPAZ010000147.1"/>
</dbReference>
<dbReference type="SMART" id="SM00054">
    <property type="entry name" value="EFh"/>
    <property type="match status" value="3"/>
</dbReference>
<dbReference type="PROSITE" id="PS00018">
    <property type="entry name" value="EF_HAND_1"/>
    <property type="match status" value="2"/>
</dbReference>
<dbReference type="InterPro" id="IPR002048">
    <property type="entry name" value="EF_hand_dom"/>
</dbReference>
<gene>
    <name evidence="2" type="ORF">ABT272_44765</name>
</gene>
<dbReference type="EMBL" id="JBEPAZ010000147">
    <property type="protein sequence ID" value="MER6434607.1"/>
    <property type="molecule type" value="Genomic_DNA"/>
</dbReference>
<dbReference type="InterPro" id="IPR011992">
    <property type="entry name" value="EF-hand-dom_pair"/>
</dbReference>
<feature type="domain" description="EF-hand" evidence="1">
    <location>
        <begin position="134"/>
        <end position="169"/>
    </location>
</feature>
<reference evidence="2 3" key="1">
    <citation type="submission" date="2024-06" db="EMBL/GenBank/DDBJ databases">
        <title>The Natural Products Discovery Center: Release of the First 8490 Sequenced Strains for Exploring Actinobacteria Biosynthetic Diversity.</title>
        <authorList>
            <person name="Kalkreuter E."/>
            <person name="Kautsar S.A."/>
            <person name="Yang D."/>
            <person name="Bader C.D."/>
            <person name="Teijaro C.N."/>
            <person name="Fluegel L."/>
            <person name="Davis C.M."/>
            <person name="Simpson J.R."/>
            <person name="Lauterbach L."/>
            <person name="Steele A.D."/>
            <person name="Gui C."/>
            <person name="Meng S."/>
            <person name="Li G."/>
            <person name="Viehrig K."/>
            <person name="Ye F."/>
            <person name="Su P."/>
            <person name="Kiefer A.F."/>
            <person name="Nichols A."/>
            <person name="Cepeda A.J."/>
            <person name="Yan W."/>
            <person name="Fan B."/>
            <person name="Jiang Y."/>
            <person name="Adhikari A."/>
            <person name="Zheng C.-J."/>
            <person name="Schuster L."/>
            <person name="Cowan T.M."/>
            <person name="Smanski M.J."/>
            <person name="Chevrette M.G."/>
            <person name="De Carvalho L.P.S."/>
            <person name="Shen B."/>
        </authorList>
    </citation>
    <scope>NUCLEOTIDE SEQUENCE [LARGE SCALE GENOMIC DNA]</scope>
    <source>
        <strain evidence="2 3">NPDC001166</strain>
    </source>
</reference>
<evidence type="ECO:0000313" key="3">
    <source>
        <dbReference type="Proteomes" id="UP001470023"/>
    </source>
</evidence>
<feature type="domain" description="EF-hand" evidence="1">
    <location>
        <begin position="99"/>
        <end position="133"/>
    </location>
</feature>
<feature type="domain" description="EF-hand" evidence="1">
    <location>
        <begin position="8"/>
        <end position="43"/>
    </location>
</feature>
<dbReference type="Pfam" id="PF13499">
    <property type="entry name" value="EF-hand_7"/>
    <property type="match status" value="1"/>
</dbReference>
<accession>A0ABV1ULK0</accession>
<comment type="caution">
    <text evidence="2">The sequence shown here is derived from an EMBL/GenBank/DDBJ whole genome shotgun (WGS) entry which is preliminary data.</text>
</comment>
<protein>
    <submittedName>
        <fullName evidence="2">EF-hand domain-containing protein</fullName>
    </submittedName>
</protein>
<dbReference type="Pfam" id="PF13202">
    <property type="entry name" value="EF-hand_5"/>
    <property type="match status" value="1"/>
</dbReference>
<dbReference type="Gene3D" id="1.10.238.10">
    <property type="entry name" value="EF-hand"/>
    <property type="match status" value="1"/>
</dbReference>
<dbReference type="Proteomes" id="UP001470023">
    <property type="component" value="Unassembled WGS sequence"/>
</dbReference>
<evidence type="ECO:0000259" key="1">
    <source>
        <dbReference type="PROSITE" id="PS50222"/>
    </source>
</evidence>
<dbReference type="InterPro" id="IPR018247">
    <property type="entry name" value="EF_Hand_1_Ca_BS"/>
</dbReference>
<proteinExistence type="predicted"/>
<keyword evidence="3" id="KW-1185">Reference proteome</keyword>
<name>A0ABV1ULK0_9ACTN</name>
<dbReference type="PROSITE" id="PS50222">
    <property type="entry name" value="EF_HAND_2"/>
    <property type="match status" value="3"/>
</dbReference>
<evidence type="ECO:0000313" key="2">
    <source>
        <dbReference type="EMBL" id="MER6434607.1"/>
    </source>
</evidence>
<organism evidence="2 3">
    <name type="scientific">Streptomyces sp. 900105245</name>
    <dbReference type="NCBI Taxonomy" id="3154379"/>
    <lineage>
        <taxon>Bacteria</taxon>
        <taxon>Bacillati</taxon>
        <taxon>Actinomycetota</taxon>
        <taxon>Actinomycetes</taxon>
        <taxon>Kitasatosporales</taxon>
        <taxon>Streptomycetaceae</taxon>
        <taxon>Streptomyces</taxon>
    </lineage>
</organism>
<sequence length="183" mass="20859">MTTTAQDVLTIKLERSFDALDANHDGYLDWTDYQKLADRYVQAYKLDKNDRRARAVQSFCQIYWLELLRHAGVGSDRLTKDQFVTANRLAVIDTSRLNITEGGGHAIFDVIDVDGDNEISRDEFARFLRDVWKSDAPDAMDAFMKLDTDGDGAISRQEFIRAVREHYLSNDPDAPGSLFFGRV</sequence>
<dbReference type="SUPFAM" id="SSF47473">
    <property type="entry name" value="EF-hand"/>
    <property type="match status" value="1"/>
</dbReference>